<feature type="non-terminal residue" evidence="1">
    <location>
        <position position="53"/>
    </location>
</feature>
<dbReference type="Proteomes" id="UP000789508">
    <property type="component" value="Unassembled WGS sequence"/>
</dbReference>
<dbReference type="EMBL" id="CAJVPS010003335">
    <property type="protein sequence ID" value="CAG8586800.1"/>
    <property type="molecule type" value="Genomic_DNA"/>
</dbReference>
<comment type="caution">
    <text evidence="1">The sequence shown here is derived from an EMBL/GenBank/DDBJ whole genome shotgun (WGS) entry which is preliminary data.</text>
</comment>
<proteinExistence type="predicted"/>
<gene>
    <name evidence="1" type="ORF">ALEPTO_LOCUS7522</name>
</gene>
<evidence type="ECO:0000313" key="2">
    <source>
        <dbReference type="Proteomes" id="UP000789508"/>
    </source>
</evidence>
<protein>
    <submittedName>
        <fullName evidence="1">11654_t:CDS:1</fullName>
    </submittedName>
</protein>
<organism evidence="1 2">
    <name type="scientific">Ambispora leptoticha</name>
    <dbReference type="NCBI Taxonomy" id="144679"/>
    <lineage>
        <taxon>Eukaryota</taxon>
        <taxon>Fungi</taxon>
        <taxon>Fungi incertae sedis</taxon>
        <taxon>Mucoromycota</taxon>
        <taxon>Glomeromycotina</taxon>
        <taxon>Glomeromycetes</taxon>
        <taxon>Archaeosporales</taxon>
        <taxon>Ambisporaceae</taxon>
        <taxon>Ambispora</taxon>
    </lineage>
</organism>
<sequence length="53" mass="5911">ISKAKSKNRHIGAGLNPLYPDVEEELNKWIEMLCQDGIAITTYMHLINGSIAL</sequence>
<accession>A0A9N9C553</accession>
<reference evidence="1" key="1">
    <citation type="submission" date="2021-06" db="EMBL/GenBank/DDBJ databases">
        <authorList>
            <person name="Kallberg Y."/>
            <person name="Tangrot J."/>
            <person name="Rosling A."/>
        </authorList>
    </citation>
    <scope>NUCLEOTIDE SEQUENCE</scope>
    <source>
        <strain evidence="1">FL130A</strain>
    </source>
</reference>
<name>A0A9N9C553_9GLOM</name>
<evidence type="ECO:0000313" key="1">
    <source>
        <dbReference type="EMBL" id="CAG8586800.1"/>
    </source>
</evidence>
<dbReference type="AlphaFoldDB" id="A0A9N9C553"/>
<keyword evidence="2" id="KW-1185">Reference proteome</keyword>
<dbReference type="OrthoDB" id="10537620at2759"/>